<dbReference type="HOGENOM" id="CLU_2071363_0_0_5"/>
<name>W8S9P5_9RHOB</name>
<protein>
    <submittedName>
        <fullName evidence="2">Uncharacterized protein</fullName>
    </submittedName>
</protein>
<feature type="chain" id="PRO_5004912945" evidence="1">
    <location>
        <begin position="20"/>
        <end position="118"/>
    </location>
</feature>
<sequence length="118" mass="12834">MIKCLKGIALILAAVVAQAGTADAQQIREGRYHPDNCPSGMSDMTITLSAGRIAFWESTCTLMNPVPVRDMGAAVLYDAQCQGEGQTWTRRYLLMPGFRGDLVLVGEGWSQTYVYCGP</sequence>
<evidence type="ECO:0000313" key="2">
    <source>
        <dbReference type="EMBL" id="AHM05731.1"/>
    </source>
</evidence>
<keyword evidence="1" id="KW-0732">Signal</keyword>
<dbReference type="eggNOG" id="ENOG5033MBU">
    <property type="taxonomic scope" value="Bacteria"/>
</dbReference>
<reference evidence="2 3" key="1">
    <citation type="submission" date="2013-03" db="EMBL/GenBank/DDBJ databases">
        <authorList>
            <person name="Fiebig A."/>
            <person name="Goeker M."/>
            <person name="Klenk H.-P.P."/>
        </authorList>
    </citation>
    <scope>NUCLEOTIDE SEQUENCE [LARGE SCALE GENOMIC DNA]</scope>
    <source>
        <strain evidence="3">DSM 19469</strain>
    </source>
</reference>
<dbReference type="Proteomes" id="UP000019593">
    <property type="component" value="Chromosome"/>
</dbReference>
<organism evidence="2 3">
    <name type="scientific">Roseicyclus elongatus DSM 19469</name>
    <dbReference type="NCBI Taxonomy" id="1294273"/>
    <lineage>
        <taxon>Bacteria</taxon>
        <taxon>Pseudomonadati</taxon>
        <taxon>Pseudomonadota</taxon>
        <taxon>Alphaproteobacteria</taxon>
        <taxon>Rhodobacterales</taxon>
        <taxon>Roseobacteraceae</taxon>
        <taxon>Roseicyclus</taxon>
    </lineage>
</organism>
<dbReference type="OrthoDB" id="7727934at2"/>
<dbReference type="AlphaFoldDB" id="W8S9P5"/>
<evidence type="ECO:0000313" key="3">
    <source>
        <dbReference type="Proteomes" id="UP000019593"/>
    </source>
</evidence>
<dbReference type="RefSeq" id="WP_025313345.1">
    <property type="nucleotide sequence ID" value="NZ_CP004372.1"/>
</dbReference>
<dbReference type="EMBL" id="CP004372">
    <property type="protein sequence ID" value="AHM05731.1"/>
    <property type="molecule type" value="Genomic_DNA"/>
</dbReference>
<proteinExistence type="predicted"/>
<keyword evidence="3" id="KW-1185">Reference proteome</keyword>
<feature type="signal peptide" evidence="1">
    <location>
        <begin position="1"/>
        <end position="19"/>
    </location>
</feature>
<gene>
    <name evidence="2" type="ORF">roselon_03476</name>
</gene>
<dbReference type="KEGG" id="red:roselon_03476"/>
<accession>W8S9P5</accession>
<evidence type="ECO:0000256" key="1">
    <source>
        <dbReference type="SAM" id="SignalP"/>
    </source>
</evidence>
<dbReference type="STRING" id="1294273.roselon_03476"/>